<evidence type="ECO:0000313" key="3">
    <source>
        <dbReference type="Proteomes" id="UP000798488"/>
    </source>
</evidence>
<feature type="region of interest" description="Disordered" evidence="1">
    <location>
        <begin position="1"/>
        <end position="38"/>
    </location>
</feature>
<sequence>MGARGPAPKPTHLKVLEGNPGRRPLNKNEPKPKPVAPKCPAWLDKEAKHEWKRVAPELEKLGLLTIVDGTALAAYCQAYSRWVAAEKVLTTEGMTYETETGYIRQRPEVGIVQKYLNLIKLYCAEFGLTPSARSRMTLPGEDKDDDDGILDW</sequence>
<accession>A0A9D2WP41</accession>
<dbReference type="InterPro" id="IPR006448">
    <property type="entry name" value="Phage_term_ssu_P27"/>
</dbReference>
<dbReference type="Proteomes" id="UP000798488">
    <property type="component" value="Unassembled WGS sequence"/>
</dbReference>
<name>A0A9D2WP41_9FIRM</name>
<dbReference type="EMBL" id="LSRS01000004">
    <property type="protein sequence ID" value="KAF1084849.1"/>
    <property type="molecule type" value="Genomic_DNA"/>
</dbReference>
<organism evidence="2 3">
    <name type="scientific">Sporotomaculum syntrophicum</name>
    <dbReference type="NCBI Taxonomy" id="182264"/>
    <lineage>
        <taxon>Bacteria</taxon>
        <taxon>Bacillati</taxon>
        <taxon>Bacillota</taxon>
        <taxon>Clostridia</taxon>
        <taxon>Eubacteriales</taxon>
        <taxon>Desulfallaceae</taxon>
        <taxon>Sporotomaculum</taxon>
    </lineage>
</organism>
<protein>
    <submittedName>
        <fullName evidence="2">Phage terminase, small subunit</fullName>
    </submittedName>
</protein>
<dbReference type="Pfam" id="PF05119">
    <property type="entry name" value="Terminase_4"/>
    <property type="match status" value="1"/>
</dbReference>
<evidence type="ECO:0000313" key="2">
    <source>
        <dbReference type="EMBL" id="KAF1084849.1"/>
    </source>
</evidence>
<dbReference type="RefSeq" id="WP_161822344.1">
    <property type="nucleotide sequence ID" value="NZ_LSRS01000004.1"/>
</dbReference>
<gene>
    <name evidence="2" type="ORF">SPSYN_02019</name>
</gene>
<dbReference type="AlphaFoldDB" id="A0A9D2WP41"/>
<evidence type="ECO:0000256" key="1">
    <source>
        <dbReference type="SAM" id="MobiDB-lite"/>
    </source>
</evidence>
<keyword evidence="3" id="KW-1185">Reference proteome</keyword>
<reference evidence="2" key="1">
    <citation type="submission" date="2016-02" db="EMBL/GenBank/DDBJ databases">
        <title>Draft Genome Sequence of Sporotomaculum syntrophicum Strain FB, a Syntrophic Benzoate Degrader.</title>
        <authorList>
            <person name="Nobu M.K."/>
            <person name="Narihiro T."/>
            <person name="Qiu Y.-L."/>
            <person name="Ohashi A."/>
            <person name="Liu W.-T."/>
            <person name="Yuji S."/>
        </authorList>
    </citation>
    <scope>NUCLEOTIDE SEQUENCE</scope>
    <source>
        <strain evidence="2">FB</strain>
    </source>
</reference>
<comment type="caution">
    <text evidence="2">The sequence shown here is derived from an EMBL/GenBank/DDBJ whole genome shotgun (WGS) entry which is preliminary data.</text>
</comment>
<dbReference type="NCBIfam" id="TIGR01558">
    <property type="entry name" value="sm_term_P27"/>
    <property type="match status" value="1"/>
</dbReference>
<dbReference type="OrthoDB" id="6010489at2"/>
<proteinExistence type="predicted"/>